<keyword evidence="3" id="KW-1185">Reference proteome</keyword>
<name>A0ABX0U0I6_9SPHN</name>
<comment type="caution">
    <text evidence="2">The sequence shown here is derived from an EMBL/GenBank/DDBJ whole genome shotgun (WGS) entry which is preliminary data.</text>
</comment>
<accession>A0ABX0U0I6</accession>
<evidence type="ECO:0000313" key="2">
    <source>
        <dbReference type="EMBL" id="NIJ24080.1"/>
    </source>
</evidence>
<dbReference type="Proteomes" id="UP000788153">
    <property type="component" value="Unassembled WGS sequence"/>
</dbReference>
<dbReference type="RefSeq" id="WP_140046456.1">
    <property type="nucleotide sequence ID" value="NZ_BAAAEV010000001.1"/>
</dbReference>
<sequence>MKMVGRSCLAMLAVLMAAPCAASADPLQKLKRDHEQAREARLQGRLLPLREIERRVLPRMKGADYLGFDFDSGPAIYTLKFLRNGQVIWVDVDGRSGAILGRSGR</sequence>
<organism evidence="2 3">
    <name type="scientific">Sphingomonas japonica</name>
    <dbReference type="NCBI Taxonomy" id="511662"/>
    <lineage>
        <taxon>Bacteria</taxon>
        <taxon>Pseudomonadati</taxon>
        <taxon>Pseudomonadota</taxon>
        <taxon>Alphaproteobacteria</taxon>
        <taxon>Sphingomonadales</taxon>
        <taxon>Sphingomonadaceae</taxon>
        <taxon>Sphingomonas</taxon>
    </lineage>
</organism>
<gene>
    <name evidence="2" type="ORF">FHT01_001622</name>
</gene>
<protein>
    <submittedName>
        <fullName evidence="2">Membrane protein YkoI</fullName>
    </submittedName>
</protein>
<evidence type="ECO:0000256" key="1">
    <source>
        <dbReference type="SAM" id="SignalP"/>
    </source>
</evidence>
<feature type="chain" id="PRO_5046560946" evidence="1">
    <location>
        <begin position="25"/>
        <end position="105"/>
    </location>
</feature>
<evidence type="ECO:0000313" key="3">
    <source>
        <dbReference type="Proteomes" id="UP000788153"/>
    </source>
</evidence>
<proteinExistence type="predicted"/>
<keyword evidence="1" id="KW-0732">Signal</keyword>
<feature type="signal peptide" evidence="1">
    <location>
        <begin position="1"/>
        <end position="24"/>
    </location>
</feature>
<reference evidence="2 3" key="1">
    <citation type="submission" date="2020-03" db="EMBL/GenBank/DDBJ databases">
        <title>Genomic Encyclopedia of Type Strains, Phase IV (KMG-IV): sequencing the most valuable type-strain genomes for metagenomic binning, comparative biology and taxonomic classification.</title>
        <authorList>
            <person name="Goeker M."/>
        </authorList>
    </citation>
    <scope>NUCLEOTIDE SEQUENCE [LARGE SCALE GENOMIC DNA]</scope>
    <source>
        <strain evidence="2 3">DSM 22753</strain>
    </source>
</reference>
<dbReference type="EMBL" id="JAASQP010000001">
    <property type="protein sequence ID" value="NIJ24080.1"/>
    <property type="molecule type" value="Genomic_DNA"/>
</dbReference>